<dbReference type="InterPro" id="IPR046848">
    <property type="entry name" value="E_motif"/>
</dbReference>
<dbReference type="Pfam" id="PF20431">
    <property type="entry name" value="E_motif"/>
    <property type="match status" value="1"/>
</dbReference>
<protein>
    <submittedName>
        <fullName evidence="4 5">Pentatricopeptide repeat-containing protein At3g46790, chloroplastic-like</fullName>
    </submittedName>
</protein>
<evidence type="ECO:0000313" key="3">
    <source>
        <dbReference type="Proteomes" id="UP000827889"/>
    </source>
</evidence>
<dbReference type="InterPro" id="IPR046960">
    <property type="entry name" value="PPR_At4g14850-like_plant"/>
</dbReference>
<dbReference type="AlphaFoldDB" id="A0A8B8PLX7"/>
<sequence length="526" mass="59018">MHLLSPRGKLKHLFFSTATCQTIRSYSNGRAYKCIQNRDSYDYTYLLERCRSSSCLKKIHAQVVVGGFEQNPFLAAKLVGAYGEYGAPNMGDARKVFDNLSDRDVFLWNVMIRGYANLGPFEEALDIYYHMRLSRVSANRYTFPFVLKACGAMKCTKRGKVIHAHVVKLAFDFDLYVGNALLAFYAKCGAIEMARVVFGEIPQKDIVSWNSIISGYTSNGYAGEAIKLFRAMVQEHNFVPDDATLVGILPACAQAAAIHLGFWIHAYIMKLGMKVNAFLASGLISTYGNCGHVKIARDVFDRVCDKNIVVWNAMIRCYGMHGHTDEALDMFSKVIELGLCPDGLMFLCVLSTCSHAGLVSKGWEIFHSMEAYGIRKTEEHYACMVDLLGRARLLDEAARLIETMPIPAGKHVYGALLGASRVHNNIELAEKVAEKLFVLDPDNAGRYILLAKMYEDVGRWEDVARARKQLKEKEIRKPIGCSSVEIESIHHTFGVQDESHPYAQEIFETLKSLEGMEDEELVMTLM</sequence>
<feature type="repeat" description="PPR" evidence="2">
    <location>
        <begin position="104"/>
        <end position="138"/>
    </location>
</feature>
<dbReference type="GO" id="GO:0009451">
    <property type="term" value="P:RNA modification"/>
    <property type="evidence" value="ECO:0007669"/>
    <property type="project" value="InterPro"/>
</dbReference>
<name>A0A8B8PLX7_9MYRT</name>
<evidence type="ECO:0000313" key="4">
    <source>
        <dbReference type="RefSeq" id="XP_030535799.1"/>
    </source>
</evidence>
<dbReference type="GO" id="GO:0003723">
    <property type="term" value="F:RNA binding"/>
    <property type="evidence" value="ECO:0007669"/>
    <property type="project" value="InterPro"/>
</dbReference>
<dbReference type="OrthoDB" id="1862136at2759"/>
<dbReference type="Pfam" id="PF01535">
    <property type="entry name" value="PPR"/>
    <property type="match status" value="2"/>
</dbReference>
<dbReference type="RefSeq" id="XP_030535799.1">
    <property type="nucleotide sequence ID" value="XM_030679939.1"/>
</dbReference>
<evidence type="ECO:0000256" key="2">
    <source>
        <dbReference type="PROSITE-ProRule" id="PRU00708"/>
    </source>
</evidence>
<dbReference type="FunFam" id="1.25.40.10:FF:000427">
    <property type="entry name" value="Pentatricopeptide repeat-containing protein chloroplastic"/>
    <property type="match status" value="1"/>
</dbReference>
<accession>A0A8B8PLX7</accession>
<dbReference type="GeneID" id="115744655"/>
<dbReference type="PANTHER" id="PTHR47926:SF347">
    <property type="entry name" value="PENTATRICOPEPTIDE REPEAT-CONTAINING PROTEIN"/>
    <property type="match status" value="1"/>
</dbReference>
<dbReference type="PROSITE" id="PS51375">
    <property type="entry name" value="PPR"/>
    <property type="match status" value="3"/>
</dbReference>
<dbReference type="Pfam" id="PF13041">
    <property type="entry name" value="PPR_2"/>
    <property type="match status" value="2"/>
</dbReference>
<reference evidence="4 5" key="1">
    <citation type="submission" date="2025-04" db="UniProtKB">
        <authorList>
            <consortium name="RefSeq"/>
        </authorList>
    </citation>
    <scope>IDENTIFICATION</scope>
</reference>
<dbReference type="PANTHER" id="PTHR47926">
    <property type="entry name" value="PENTATRICOPEPTIDE REPEAT-CONTAINING PROTEIN"/>
    <property type="match status" value="1"/>
</dbReference>
<dbReference type="NCBIfam" id="TIGR00756">
    <property type="entry name" value="PPR"/>
    <property type="match status" value="4"/>
</dbReference>
<organism evidence="3 4">
    <name type="scientific">Rhodamnia argentea</name>
    <dbReference type="NCBI Taxonomy" id="178133"/>
    <lineage>
        <taxon>Eukaryota</taxon>
        <taxon>Viridiplantae</taxon>
        <taxon>Streptophyta</taxon>
        <taxon>Embryophyta</taxon>
        <taxon>Tracheophyta</taxon>
        <taxon>Spermatophyta</taxon>
        <taxon>Magnoliopsida</taxon>
        <taxon>eudicotyledons</taxon>
        <taxon>Gunneridae</taxon>
        <taxon>Pentapetalae</taxon>
        <taxon>rosids</taxon>
        <taxon>malvids</taxon>
        <taxon>Myrtales</taxon>
        <taxon>Myrtaceae</taxon>
        <taxon>Myrtoideae</taxon>
        <taxon>Myrteae</taxon>
        <taxon>Australasian group</taxon>
        <taxon>Rhodamnia</taxon>
    </lineage>
</organism>
<dbReference type="Proteomes" id="UP000827889">
    <property type="component" value="Chromosome 8"/>
</dbReference>
<evidence type="ECO:0000313" key="5">
    <source>
        <dbReference type="RefSeq" id="XP_030535800.1"/>
    </source>
</evidence>
<dbReference type="SUPFAM" id="SSF48452">
    <property type="entry name" value="TPR-like"/>
    <property type="match status" value="2"/>
</dbReference>
<gene>
    <name evidence="4 5" type="primary">LOC115744655</name>
</gene>
<feature type="repeat" description="PPR" evidence="2">
    <location>
        <begin position="205"/>
        <end position="240"/>
    </location>
</feature>
<dbReference type="KEGG" id="rarg:115744655"/>
<dbReference type="FunFam" id="1.25.40.10:FF:000090">
    <property type="entry name" value="Pentatricopeptide repeat-containing protein, chloroplastic"/>
    <property type="match status" value="1"/>
</dbReference>
<dbReference type="Gene3D" id="1.25.40.10">
    <property type="entry name" value="Tetratricopeptide repeat domain"/>
    <property type="match status" value="3"/>
</dbReference>
<dbReference type="RefSeq" id="XP_030535800.1">
    <property type="nucleotide sequence ID" value="XM_030679940.1"/>
</dbReference>
<feature type="repeat" description="PPR" evidence="2">
    <location>
        <begin position="307"/>
        <end position="341"/>
    </location>
</feature>
<dbReference type="InterPro" id="IPR002885">
    <property type="entry name" value="PPR_rpt"/>
</dbReference>
<keyword evidence="3" id="KW-1185">Reference proteome</keyword>
<dbReference type="InterPro" id="IPR011990">
    <property type="entry name" value="TPR-like_helical_dom_sf"/>
</dbReference>
<proteinExistence type="predicted"/>
<keyword evidence="1" id="KW-0677">Repeat</keyword>
<evidence type="ECO:0000256" key="1">
    <source>
        <dbReference type="ARBA" id="ARBA00022737"/>
    </source>
</evidence>